<evidence type="ECO:0000313" key="1">
    <source>
        <dbReference type="EMBL" id="GBP74946.1"/>
    </source>
</evidence>
<sequence>MYVDISDCSSVAIDHLRSSPLDHLFSLVCYCVAVFLRAGFRSVGLRACTSVWGVAECTSRGDSYAVLALVPVIYSGGPAVCTPSPHTVSAPRERSRRFTLQIPIAILVISLVLHA</sequence>
<organism evidence="1 2">
    <name type="scientific">Eumeta variegata</name>
    <name type="common">Bagworm moth</name>
    <name type="synonym">Eumeta japonica</name>
    <dbReference type="NCBI Taxonomy" id="151549"/>
    <lineage>
        <taxon>Eukaryota</taxon>
        <taxon>Metazoa</taxon>
        <taxon>Ecdysozoa</taxon>
        <taxon>Arthropoda</taxon>
        <taxon>Hexapoda</taxon>
        <taxon>Insecta</taxon>
        <taxon>Pterygota</taxon>
        <taxon>Neoptera</taxon>
        <taxon>Endopterygota</taxon>
        <taxon>Lepidoptera</taxon>
        <taxon>Glossata</taxon>
        <taxon>Ditrysia</taxon>
        <taxon>Tineoidea</taxon>
        <taxon>Psychidae</taxon>
        <taxon>Oiketicinae</taxon>
        <taxon>Eumeta</taxon>
    </lineage>
</organism>
<keyword evidence="2" id="KW-1185">Reference proteome</keyword>
<comment type="caution">
    <text evidence="1">The sequence shown here is derived from an EMBL/GenBank/DDBJ whole genome shotgun (WGS) entry which is preliminary data.</text>
</comment>
<protein>
    <submittedName>
        <fullName evidence="1">Uncharacterized protein</fullName>
    </submittedName>
</protein>
<accession>A0A4C1YFL9</accession>
<dbReference type="AlphaFoldDB" id="A0A4C1YFL9"/>
<name>A0A4C1YFL9_EUMVA</name>
<dbReference type="Proteomes" id="UP000299102">
    <property type="component" value="Unassembled WGS sequence"/>
</dbReference>
<gene>
    <name evidence="1" type="ORF">EVAR_60873_1</name>
</gene>
<reference evidence="1 2" key="1">
    <citation type="journal article" date="2019" name="Commun. Biol.">
        <title>The bagworm genome reveals a unique fibroin gene that provides high tensile strength.</title>
        <authorList>
            <person name="Kono N."/>
            <person name="Nakamura H."/>
            <person name="Ohtoshi R."/>
            <person name="Tomita M."/>
            <person name="Numata K."/>
            <person name="Arakawa K."/>
        </authorList>
    </citation>
    <scope>NUCLEOTIDE SEQUENCE [LARGE SCALE GENOMIC DNA]</scope>
</reference>
<dbReference type="EMBL" id="BGZK01001230">
    <property type="protein sequence ID" value="GBP74946.1"/>
    <property type="molecule type" value="Genomic_DNA"/>
</dbReference>
<proteinExistence type="predicted"/>
<evidence type="ECO:0000313" key="2">
    <source>
        <dbReference type="Proteomes" id="UP000299102"/>
    </source>
</evidence>